<gene>
    <name evidence="1" type="ORF">CEPIT_LOCUS4809</name>
</gene>
<organism evidence="1 2">
    <name type="scientific">Cuscuta epithymum</name>
    <dbReference type="NCBI Taxonomy" id="186058"/>
    <lineage>
        <taxon>Eukaryota</taxon>
        <taxon>Viridiplantae</taxon>
        <taxon>Streptophyta</taxon>
        <taxon>Embryophyta</taxon>
        <taxon>Tracheophyta</taxon>
        <taxon>Spermatophyta</taxon>
        <taxon>Magnoliopsida</taxon>
        <taxon>eudicotyledons</taxon>
        <taxon>Gunneridae</taxon>
        <taxon>Pentapetalae</taxon>
        <taxon>asterids</taxon>
        <taxon>lamiids</taxon>
        <taxon>Solanales</taxon>
        <taxon>Convolvulaceae</taxon>
        <taxon>Cuscuteae</taxon>
        <taxon>Cuscuta</taxon>
        <taxon>Cuscuta subgen. Cuscuta</taxon>
    </lineage>
</organism>
<keyword evidence="2" id="KW-1185">Reference proteome</keyword>
<name>A0AAV0CCG3_9ASTE</name>
<proteinExistence type="predicted"/>
<accession>A0AAV0CCG3</accession>
<sequence>MEYMAQEPPAHRLSLLLHRPIGSKEHSRPKCSGPSLKEAQNTHWGAFDLLGRKLRITQDNQIRACKATGRKWQKNRSLRHFDALGIREAFGTPMPSATQGPRLRGSLRLAAQSSKIPFGDKQPPHLMQRHIHPPHSMWCTCDCQCHPIEVTPRPLDYSHVYSHRIYYYYK</sequence>
<reference evidence="1" key="1">
    <citation type="submission" date="2022-07" db="EMBL/GenBank/DDBJ databases">
        <authorList>
            <person name="Macas J."/>
            <person name="Novak P."/>
            <person name="Neumann P."/>
        </authorList>
    </citation>
    <scope>NUCLEOTIDE SEQUENCE</scope>
</reference>
<comment type="caution">
    <text evidence="1">The sequence shown here is derived from an EMBL/GenBank/DDBJ whole genome shotgun (WGS) entry which is preliminary data.</text>
</comment>
<dbReference type="EMBL" id="CAMAPF010000025">
    <property type="protein sequence ID" value="CAH9073952.1"/>
    <property type="molecule type" value="Genomic_DNA"/>
</dbReference>
<dbReference type="Proteomes" id="UP001152523">
    <property type="component" value="Unassembled WGS sequence"/>
</dbReference>
<protein>
    <submittedName>
        <fullName evidence="1">Uncharacterized protein</fullName>
    </submittedName>
</protein>
<evidence type="ECO:0000313" key="2">
    <source>
        <dbReference type="Proteomes" id="UP001152523"/>
    </source>
</evidence>
<evidence type="ECO:0000313" key="1">
    <source>
        <dbReference type="EMBL" id="CAH9073952.1"/>
    </source>
</evidence>
<dbReference type="AlphaFoldDB" id="A0AAV0CCG3"/>